<protein>
    <submittedName>
        <fullName evidence="1">Uncharacterized protein</fullName>
    </submittedName>
</protein>
<dbReference type="Proteomes" id="UP000231279">
    <property type="component" value="Unassembled WGS sequence"/>
</dbReference>
<proteinExistence type="predicted"/>
<accession>A0A2G9GDK3</accession>
<keyword evidence="2" id="KW-1185">Reference proteome</keyword>
<evidence type="ECO:0000313" key="2">
    <source>
        <dbReference type="Proteomes" id="UP000231279"/>
    </source>
</evidence>
<comment type="caution">
    <text evidence="1">The sequence shown here is derived from an EMBL/GenBank/DDBJ whole genome shotgun (WGS) entry which is preliminary data.</text>
</comment>
<reference evidence="2" key="1">
    <citation type="journal article" date="2018" name="Gigascience">
        <title>Genome assembly of the Pink Ipe (Handroanthus impetiginosus, Bignoniaceae), a highly valued, ecologically keystone Neotropical timber forest tree.</title>
        <authorList>
            <person name="Silva-Junior O.B."/>
            <person name="Grattapaglia D."/>
            <person name="Novaes E."/>
            <person name="Collevatti R.G."/>
        </authorList>
    </citation>
    <scope>NUCLEOTIDE SEQUENCE [LARGE SCALE GENOMIC DNA]</scope>
    <source>
        <strain evidence="2">cv. UFG-1</strain>
    </source>
</reference>
<organism evidence="1 2">
    <name type="scientific">Handroanthus impetiginosus</name>
    <dbReference type="NCBI Taxonomy" id="429701"/>
    <lineage>
        <taxon>Eukaryota</taxon>
        <taxon>Viridiplantae</taxon>
        <taxon>Streptophyta</taxon>
        <taxon>Embryophyta</taxon>
        <taxon>Tracheophyta</taxon>
        <taxon>Spermatophyta</taxon>
        <taxon>Magnoliopsida</taxon>
        <taxon>eudicotyledons</taxon>
        <taxon>Gunneridae</taxon>
        <taxon>Pentapetalae</taxon>
        <taxon>asterids</taxon>
        <taxon>lamiids</taxon>
        <taxon>Lamiales</taxon>
        <taxon>Bignoniaceae</taxon>
        <taxon>Crescentiina</taxon>
        <taxon>Tabebuia alliance</taxon>
        <taxon>Handroanthus</taxon>
    </lineage>
</organism>
<evidence type="ECO:0000313" key="1">
    <source>
        <dbReference type="EMBL" id="PIN03374.1"/>
    </source>
</evidence>
<name>A0A2G9GDK3_9LAMI</name>
<gene>
    <name evidence="1" type="ORF">CDL12_24104</name>
</gene>
<sequence>MSLESMNNIKHESYFSQLHNVLSCIPIPLVIIRISSLPCFNSEQCYTKFPGSGLVTMPCEKDNYPRHL</sequence>
<dbReference type="EMBL" id="NKXS01005540">
    <property type="protein sequence ID" value="PIN03374.1"/>
    <property type="molecule type" value="Genomic_DNA"/>
</dbReference>
<dbReference type="AlphaFoldDB" id="A0A2G9GDK3"/>